<name>A0ABV2JRS1_9GAMM</name>
<comment type="caution">
    <text evidence="1">The sequence shown here is derived from an EMBL/GenBank/DDBJ whole genome shotgun (WGS) entry which is preliminary data.</text>
</comment>
<dbReference type="Proteomes" id="UP001549184">
    <property type="component" value="Unassembled WGS sequence"/>
</dbReference>
<dbReference type="Pfam" id="PF12893">
    <property type="entry name" value="Lumazine_bd_2"/>
    <property type="match status" value="1"/>
</dbReference>
<gene>
    <name evidence="1" type="ORF">ABIC75_000959</name>
</gene>
<evidence type="ECO:0000313" key="2">
    <source>
        <dbReference type="Proteomes" id="UP001549184"/>
    </source>
</evidence>
<reference evidence="1 2" key="1">
    <citation type="submission" date="2024-06" db="EMBL/GenBank/DDBJ databases">
        <title>Sorghum-associated microbial communities from plants grown in Nebraska, USA.</title>
        <authorList>
            <person name="Schachtman D."/>
        </authorList>
    </citation>
    <scope>NUCLEOTIDE SEQUENCE [LARGE SCALE GENOMIC DNA]</scope>
    <source>
        <strain evidence="1 2">1073</strain>
    </source>
</reference>
<dbReference type="InterPro" id="IPR032710">
    <property type="entry name" value="NTF2-like_dom_sf"/>
</dbReference>
<dbReference type="SUPFAM" id="SSF54427">
    <property type="entry name" value="NTF2-like"/>
    <property type="match status" value="1"/>
</dbReference>
<accession>A0ABV2JRS1</accession>
<organism evidence="1 2">
    <name type="scientific">Dyella japonica</name>
    <dbReference type="NCBI Taxonomy" id="231455"/>
    <lineage>
        <taxon>Bacteria</taxon>
        <taxon>Pseudomonadati</taxon>
        <taxon>Pseudomonadota</taxon>
        <taxon>Gammaproteobacteria</taxon>
        <taxon>Lysobacterales</taxon>
        <taxon>Rhodanobacteraceae</taxon>
        <taxon>Dyella</taxon>
    </lineage>
</organism>
<sequence>MTDHQAVLDLAYRYLRGVYTGDTQALHEVFHATARVEDTVTGSFRSRTADEYIQAVGSRQSPSAAGEPFTMAPLNIQVLGDMATVTAELRFLGNHFYNVLSLLRCDGRWRIMHKLFGPAD</sequence>
<dbReference type="EMBL" id="JBEPMU010000001">
    <property type="protein sequence ID" value="MET3651257.1"/>
    <property type="molecule type" value="Genomic_DNA"/>
</dbReference>
<dbReference type="InterPro" id="IPR039437">
    <property type="entry name" value="FrzH/put_lumazine-bd"/>
</dbReference>
<keyword evidence="2" id="KW-1185">Reference proteome</keyword>
<proteinExistence type="predicted"/>
<dbReference type="RefSeq" id="WP_354012704.1">
    <property type="nucleotide sequence ID" value="NZ_JBEPMU010000001.1"/>
</dbReference>
<protein>
    <submittedName>
        <fullName evidence="1">Ketosteroid isomerase-like protein</fullName>
    </submittedName>
</protein>
<evidence type="ECO:0000313" key="1">
    <source>
        <dbReference type="EMBL" id="MET3651257.1"/>
    </source>
</evidence>
<dbReference type="Gene3D" id="3.10.450.50">
    <property type="match status" value="1"/>
</dbReference>